<keyword evidence="11 14" id="KW-1133">Transmembrane helix</keyword>
<organism evidence="17 18">
    <name type="scientific">Paenibacillus kyungheensis</name>
    <dbReference type="NCBI Taxonomy" id="1452732"/>
    <lineage>
        <taxon>Bacteria</taxon>
        <taxon>Bacillati</taxon>
        <taxon>Bacillota</taxon>
        <taxon>Bacilli</taxon>
        <taxon>Bacillales</taxon>
        <taxon>Paenibacillaceae</taxon>
        <taxon>Paenibacillus</taxon>
    </lineage>
</organism>
<dbReference type="GO" id="GO:0005524">
    <property type="term" value="F:ATP binding"/>
    <property type="evidence" value="ECO:0007669"/>
    <property type="project" value="UniProtKB-KW"/>
</dbReference>
<dbReference type="CDD" id="cd06225">
    <property type="entry name" value="HAMP"/>
    <property type="match status" value="1"/>
</dbReference>
<dbReference type="Gene3D" id="6.10.340.10">
    <property type="match status" value="1"/>
</dbReference>
<dbReference type="SUPFAM" id="SSF55874">
    <property type="entry name" value="ATPase domain of HSP90 chaperone/DNA topoisomerase II/histidine kinase"/>
    <property type="match status" value="1"/>
</dbReference>
<evidence type="ECO:0000256" key="7">
    <source>
        <dbReference type="ARBA" id="ARBA00022692"/>
    </source>
</evidence>
<dbReference type="Gene3D" id="1.10.287.130">
    <property type="match status" value="1"/>
</dbReference>
<dbReference type="InterPro" id="IPR004358">
    <property type="entry name" value="Sig_transdc_His_kin-like_C"/>
</dbReference>
<dbReference type="InterPro" id="IPR036097">
    <property type="entry name" value="HisK_dim/P_sf"/>
</dbReference>
<evidence type="ECO:0000259" key="16">
    <source>
        <dbReference type="PROSITE" id="PS50885"/>
    </source>
</evidence>
<dbReference type="Proteomes" id="UP001220509">
    <property type="component" value="Chromosome"/>
</dbReference>
<keyword evidence="8" id="KW-0547">Nucleotide-binding</keyword>
<dbReference type="InterPro" id="IPR036890">
    <property type="entry name" value="HATPase_C_sf"/>
</dbReference>
<evidence type="ECO:0000259" key="15">
    <source>
        <dbReference type="PROSITE" id="PS50109"/>
    </source>
</evidence>
<evidence type="ECO:0000256" key="14">
    <source>
        <dbReference type="SAM" id="Phobius"/>
    </source>
</evidence>
<dbReference type="EC" id="2.7.13.3" evidence="3"/>
<evidence type="ECO:0000313" key="18">
    <source>
        <dbReference type="Proteomes" id="UP001220509"/>
    </source>
</evidence>
<proteinExistence type="predicted"/>
<dbReference type="CDD" id="cd00082">
    <property type="entry name" value="HisKA"/>
    <property type="match status" value="1"/>
</dbReference>
<keyword evidence="10" id="KW-0067">ATP-binding</keyword>
<dbReference type="Gene3D" id="3.30.565.10">
    <property type="entry name" value="Histidine kinase-like ATPase, C-terminal domain"/>
    <property type="match status" value="1"/>
</dbReference>
<evidence type="ECO:0000256" key="9">
    <source>
        <dbReference type="ARBA" id="ARBA00022777"/>
    </source>
</evidence>
<dbReference type="PANTHER" id="PTHR45436:SF5">
    <property type="entry name" value="SENSOR HISTIDINE KINASE TRCS"/>
    <property type="match status" value="1"/>
</dbReference>
<dbReference type="InterPro" id="IPR005467">
    <property type="entry name" value="His_kinase_dom"/>
</dbReference>
<accession>A0AAX3M7R1</accession>
<keyword evidence="9 17" id="KW-0418">Kinase</keyword>
<dbReference type="SMART" id="SM00388">
    <property type="entry name" value="HisKA"/>
    <property type="match status" value="1"/>
</dbReference>
<evidence type="ECO:0000256" key="11">
    <source>
        <dbReference type="ARBA" id="ARBA00022989"/>
    </source>
</evidence>
<evidence type="ECO:0000313" key="17">
    <source>
        <dbReference type="EMBL" id="WCT57843.1"/>
    </source>
</evidence>
<dbReference type="SMART" id="SM00387">
    <property type="entry name" value="HATPase_c"/>
    <property type="match status" value="1"/>
</dbReference>
<dbReference type="AlphaFoldDB" id="A0AAX3M7R1"/>
<feature type="transmembrane region" description="Helical" evidence="14">
    <location>
        <begin position="7"/>
        <end position="30"/>
    </location>
</feature>
<comment type="subcellular location">
    <subcellularLocation>
        <location evidence="2">Cell membrane</location>
        <topology evidence="2">Multi-pass membrane protein</topology>
    </subcellularLocation>
</comment>
<evidence type="ECO:0000256" key="2">
    <source>
        <dbReference type="ARBA" id="ARBA00004651"/>
    </source>
</evidence>
<evidence type="ECO:0000256" key="10">
    <source>
        <dbReference type="ARBA" id="ARBA00022840"/>
    </source>
</evidence>
<evidence type="ECO:0000256" key="6">
    <source>
        <dbReference type="ARBA" id="ARBA00022679"/>
    </source>
</evidence>
<dbReference type="InterPro" id="IPR003594">
    <property type="entry name" value="HATPase_dom"/>
</dbReference>
<dbReference type="KEGG" id="pka:PQ456_10115"/>
<dbReference type="InterPro" id="IPR003661">
    <property type="entry name" value="HisK_dim/P_dom"/>
</dbReference>
<dbReference type="RefSeq" id="WP_273616004.1">
    <property type="nucleotide sequence ID" value="NZ_CP117416.1"/>
</dbReference>
<evidence type="ECO:0000256" key="8">
    <source>
        <dbReference type="ARBA" id="ARBA00022741"/>
    </source>
</evidence>
<dbReference type="InterPro" id="IPR050428">
    <property type="entry name" value="TCS_sensor_his_kinase"/>
</dbReference>
<evidence type="ECO:0000256" key="4">
    <source>
        <dbReference type="ARBA" id="ARBA00022475"/>
    </source>
</evidence>
<keyword evidence="6" id="KW-0808">Transferase</keyword>
<evidence type="ECO:0000256" key="13">
    <source>
        <dbReference type="ARBA" id="ARBA00023136"/>
    </source>
</evidence>
<gene>
    <name evidence="17" type="ORF">PQ456_10115</name>
</gene>
<evidence type="ECO:0000256" key="12">
    <source>
        <dbReference type="ARBA" id="ARBA00023012"/>
    </source>
</evidence>
<evidence type="ECO:0000256" key="5">
    <source>
        <dbReference type="ARBA" id="ARBA00022553"/>
    </source>
</evidence>
<dbReference type="PROSITE" id="PS50109">
    <property type="entry name" value="HIS_KIN"/>
    <property type="match status" value="1"/>
</dbReference>
<evidence type="ECO:0000256" key="1">
    <source>
        <dbReference type="ARBA" id="ARBA00000085"/>
    </source>
</evidence>
<dbReference type="SUPFAM" id="SSF47384">
    <property type="entry name" value="Homodimeric domain of signal transducing histidine kinase"/>
    <property type="match status" value="1"/>
</dbReference>
<dbReference type="PANTHER" id="PTHR45436">
    <property type="entry name" value="SENSOR HISTIDINE KINASE YKOH"/>
    <property type="match status" value="1"/>
</dbReference>
<evidence type="ECO:0000256" key="3">
    <source>
        <dbReference type="ARBA" id="ARBA00012438"/>
    </source>
</evidence>
<dbReference type="Pfam" id="PF00512">
    <property type="entry name" value="HisKA"/>
    <property type="match status" value="1"/>
</dbReference>
<dbReference type="SMART" id="SM00304">
    <property type="entry name" value="HAMP"/>
    <property type="match status" value="1"/>
</dbReference>
<comment type="catalytic activity">
    <reaction evidence="1">
        <text>ATP + protein L-histidine = ADP + protein N-phospho-L-histidine.</text>
        <dbReference type="EC" id="2.7.13.3"/>
    </reaction>
</comment>
<dbReference type="PROSITE" id="PS50885">
    <property type="entry name" value="HAMP"/>
    <property type="match status" value="1"/>
</dbReference>
<dbReference type="GO" id="GO:0000155">
    <property type="term" value="F:phosphorelay sensor kinase activity"/>
    <property type="evidence" value="ECO:0007669"/>
    <property type="project" value="InterPro"/>
</dbReference>
<dbReference type="EMBL" id="CP117416">
    <property type="protein sequence ID" value="WCT57843.1"/>
    <property type="molecule type" value="Genomic_DNA"/>
</dbReference>
<dbReference type="PRINTS" id="PR00344">
    <property type="entry name" value="BCTRLSENSOR"/>
</dbReference>
<sequence>MKLRSKIHLYSSVLFALLFILTNLLVYIVFSRLSINEQLVRVESQTNKTADNIRQIAGSMTTAELLRAYVPVDGMIRIVTEKGNNSLVVTSSSEQELSKRTVTYSKELQAEKITYQANGYVFVSIPVIWTDGSVVNVQVTESLHQTENYLQVLRIVLITVTGIAMIPVILSGHILGRIIMRPIGAMTSTMSEIKRSGRFKRLALDPKSKDELLEMGQTFNAMIDLLETNYDKQKQFVSNASHELKTPLTIIESYASLLKRRGMDRPELFYESVDAIHSEAVRMKEMTEQLLLLAKHKEQWNLSIEPINLTEEVDELVKRFHNAYQRQIDVKVAPELLSKPSLLVIQNDAGKLRQLLFILLDNARKYSEDHIVIELGEDSPASDDSGTVTIQRRCIRIIDQGIGIPEAELSKVFDRFYRVDEARSRTDVGGSGLGLTLALEIADAIGATIRLESVEKKGTTAIVSLPTIFVPATTVFSANSNKDSVQ</sequence>
<keyword evidence="4" id="KW-1003">Cell membrane</keyword>
<keyword evidence="18" id="KW-1185">Reference proteome</keyword>
<dbReference type="CDD" id="cd00075">
    <property type="entry name" value="HATPase"/>
    <property type="match status" value="1"/>
</dbReference>
<name>A0AAX3M7R1_9BACL</name>
<keyword evidence="13 14" id="KW-0472">Membrane</keyword>
<dbReference type="Pfam" id="PF02518">
    <property type="entry name" value="HATPase_c"/>
    <property type="match status" value="1"/>
</dbReference>
<dbReference type="Pfam" id="PF00672">
    <property type="entry name" value="HAMP"/>
    <property type="match status" value="1"/>
</dbReference>
<feature type="domain" description="HAMP" evidence="16">
    <location>
        <begin position="177"/>
        <end position="231"/>
    </location>
</feature>
<reference evidence="17 18" key="1">
    <citation type="submission" date="2023-02" db="EMBL/GenBank/DDBJ databases">
        <title>Genome sequence of Paenibacillus kyungheensis KACC 18744.</title>
        <authorList>
            <person name="Kim S."/>
            <person name="Heo J."/>
            <person name="Kwon S.-W."/>
        </authorList>
    </citation>
    <scope>NUCLEOTIDE SEQUENCE [LARGE SCALE GENOMIC DNA]</scope>
    <source>
        <strain evidence="17 18">KACC 18744</strain>
    </source>
</reference>
<dbReference type="InterPro" id="IPR003660">
    <property type="entry name" value="HAMP_dom"/>
</dbReference>
<keyword evidence="5" id="KW-0597">Phosphoprotein</keyword>
<protein>
    <recommendedName>
        <fullName evidence="3">histidine kinase</fullName>
        <ecNumber evidence="3">2.7.13.3</ecNumber>
    </recommendedName>
</protein>
<keyword evidence="12" id="KW-0902">Two-component regulatory system</keyword>
<keyword evidence="7 14" id="KW-0812">Transmembrane</keyword>
<feature type="domain" description="Histidine kinase" evidence="15">
    <location>
        <begin position="239"/>
        <end position="469"/>
    </location>
</feature>
<dbReference type="GO" id="GO:0005886">
    <property type="term" value="C:plasma membrane"/>
    <property type="evidence" value="ECO:0007669"/>
    <property type="project" value="UniProtKB-SubCell"/>
</dbReference>
<dbReference type="FunFam" id="1.10.287.130:FF:000001">
    <property type="entry name" value="Two-component sensor histidine kinase"/>
    <property type="match status" value="1"/>
</dbReference>